<protein>
    <submittedName>
        <fullName evidence="3">Response regulator</fullName>
    </submittedName>
</protein>
<keyword evidence="1" id="KW-0597">Phosphoprotein</keyword>
<feature type="domain" description="Response regulatory" evidence="2">
    <location>
        <begin position="8"/>
        <end position="134"/>
    </location>
</feature>
<comment type="caution">
    <text evidence="3">The sequence shown here is derived from an EMBL/GenBank/DDBJ whole genome shotgun (WGS) entry which is preliminary data.</text>
</comment>
<name>A0A939K5M3_9BACT</name>
<dbReference type="EMBL" id="JAFMYV010000016">
    <property type="protein sequence ID" value="MBO0939639.1"/>
    <property type="molecule type" value="Genomic_DNA"/>
</dbReference>
<dbReference type="SMART" id="SM00448">
    <property type="entry name" value="REC"/>
    <property type="match status" value="1"/>
</dbReference>
<feature type="modified residue" description="4-aspartylphosphate" evidence="1">
    <location>
        <position position="67"/>
    </location>
</feature>
<evidence type="ECO:0000256" key="1">
    <source>
        <dbReference type="PROSITE-ProRule" id="PRU00169"/>
    </source>
</evidence>
<dbReference type="AlphaFoldDB" id="A0A939K5M3"/>
<evidence type="ECO:0000313" key="3">
    <source>
        <dbReference type="EMBL" id="MBO0939639.1"/>
    </source>
</evidence>
<dbReference type="InterPro" id="IPR001789">
    <property type="entry name" value="Sig_transdc_resp-reg_receiver"/>
</dbReference>
<dbReference type="Gene3D" id="3.40.50.2300">
    <property type="match status" value="1"/>
</dbReference>
<dbReference type="PROSITE" id="PS50110">
    <property type="entry name" value="RESPONSE_REGULATORY"/>
    <property type="match status" value="1"/>
</dbReference>
<sequence>MDANNTPAFVLVDDDADDRFFMREAVERSGSTYRVEEFATGAEFLAYLQQELDEKGGEKVLWLVILDLNLPDMDGKAILKAMQQRPIWSQVPVIVLSGQEGSSQAADLKALGANDYLVKPSSMDELVHHIQTTFAPWLEQPVRLSLENEQATS</sequence>
<dbReference type="InterPro" id="IPR052893">
    <property type="entry name" value="TCS_response_regulator"/>
</dbReference>
<organism evidence="3 4">
    <name type="scientific">Fibrella rubiginis</name>
    <dbReference type="NCBI Taxonomy" id="2817060"/>
    <lineage>
        <taxon>Bacteria</taxon>
        <taxon>Pseudomonadati</taxon>
        <taxon>Bacteroidota</taxon>
        <taxon>Cytophagia</taxon>
        <taxon>Cytophagales</taxon>
        <taxon>Spirosomataceae</taxon>
        <taxon>Fibrella</taxon>
    </lineage>
</organism>
<dbReference type="PANTHER" id="PTHR44520">
    <property type="entry name" value="RESPONSE REGULATOR RCP1-RELATED"/>
    <property type="match status" value="1"/>
</dbReference>
<evidence type="ECO:0000259" key="2">
    <source>
        <dbReference type="PROSITE" id="PS50110"/>
    </source>
</evidence>
<proteinExistence type="predicted"/>
<keyword evidence="4" id="KW-1185">Reference proteome</keyword>
<dbReference type="RefSeq" id="WP_207367171.1">
    <property type="nucleotide sequence ID" value="NZ_JAFMYV010000016.1"/>
</dbReference>
<dbReference type="GO" id="GO:0000160">
    <property type="term" value="P:phosphorelay signal transduction system"/>
    <property type="evidence" value="ECO:0007669"/>
    <property type="project" value="InterPro"/>
</dbReference>
<dbReference type="InterPro" id="IPR011006">
    <property type="entry name" value="CheY-like_superfamily"/>
</dbReference>
<gene>
    <name evidence="3" type="ORF">J2I47_24030</name>
</gene>
<dbReference type="Pfam" id="PF00072">
    <property type="entry name" value="Response_reg"/>
    <property type="match status" value="1"/>
</dbReference>
<dbReference type="Proteomes" id="UP000664034">
    <property type="component" value="Unassembled WGS sequence"/>
</dbReference>
<accession>A0A939K5M3</accession>
<dbReference type="PANTHER" id="PTHR44520:SF2">
    <property type="entry name" value="RESPONSE REGULATOR RCP1"/>
    <property type="match status" value="1"/>
</dbReference>
<evidence type="ECO:0000313" key="4">
    <source>
        <dbReference type="Proteomes" id="UP000664034"/>
    </source>
</evidence>
<dbReference type="SUPFAM" id="SSF52172">
    <property type="entry name" value="CheY-like"/>
    <property type="match status" value="1"/>
</dbReference>
<reference evidence="3" key="1">
    <citation type="submission" date="2021-03" db="EMBL/GenBank/DDBJ databases">
        <title>Fibrella sp. HMF5335 genome sequencing and assembly.</title>
        <authorList>
            <person name="Kang H."/>
            <person name="Kim H."/>
            <person name="Bae S."/>
            <person name="Joh K."/>
        </authorList>
    </citation>
    <scope>NUCLEOTIDE SEQUENCE</scope>
    <source>
        <strain evidence="3">HMF5335</strain>
    </source>
</reference>